<protein>
    <submittedName>
        <fullName evidence="2">Uncharacterized protein</fullName>
    </submittedName>
</protein>
<feature type="transmembrane region" description="Helical" evidence="1">
    <location>
        <begin position="258"/>
        <end position="277"/>
    </location>
</feature>
<dbReference type="AlphaFoldDB" id="A0A7S2DL78"/>
<sequence>MALTCFFWTQRWLMLRAALAPPKMGDNLATSARSAIFLCIFVHVVISKFYFIGWPFDDAVFDHTTGAHHWVDKSVYRTPQGLIQVQPQTSWVDDDREGLVALYGLIALILITLVVTIYSVGAIFRETMAVLLGEARSTCGDGTDTKKRHADIHVEKYTPRMNNRLACILNPPHTPSRNHGDSATESSPVVAEKEGIDEIVDHVEVNLATYLTASIMHSMQDKLFSSWTKFPDEKTDEINGIPTEEEGAMPSVVSNKKIGRWVAGAVVACCLALLVQFSSGLSSYVPPAILELGPTTNSMASAARFLHASWRDLIGGRLFAWL</sequence>
<accession>A0A7S2DL78</accession>
<feature type="transmembrane region" description="Helical" evidence="1">
    <location>
        <begin position="100"/>
        <end position="124"/>
    </location>
</feature>
<name>A0A7S2DL78_9STRA</name>
<reference evidence="2" key="1">
    <citation type="submission" date="2021-01" db="EMBL/GenBank/DDBJ databases">
        <authorList>
            <person name="Corre E."/>
            <person name="Pelletier E."/>
            <person name="Niang G."/>
            <person name="Scheremetjew M."/>
            <person name="Finn R."/>
            <person name="Kale V."/>
            <person name="Holt S."/>
            <person name="Cochrane G."/>
            <person name="Meng A."/>
            <person name="Brown T."/>
            <person name="Cohen L."/>
        </authorList>
    </citation>
    <scope>NUCLEOTIDE SEQUENCE</scope>
    <source>
        <strain evidence="2">CCMP1381</strain>
    </source>
</reference>
<evidence type="ECO:0000256" key="1">
    <source>
        <dbReference type="SAM" id="Phobius"/>
    </source>
</evidence>
<keyword evidence="1" id="KW-0812">Transmembrane</keyword>
<organism evidence="2">
    <name type="scientific">Octactis speculum</name>
    <dbReference type="NCBI Taxonomy" id="3111310"/>
    <lineage>
        <taxon>Eukaryota</taxon>
        <taxon>Sar</taxon>
        <taxon>Stramenopiles</taxon>
        <taxon>Ochrophyta</taxon>
        <taxon>Dictyochophyceae</taxon>
        <taxon>Dictyochales</taxon>
        <taxon>Dictyochaceae</taxon>
        <taxon>Octactis</taxon>
    </lineage>
</organism>
<proteinExistence type="predicted"/>
<keyword evidence="1" id="KW-1133">Transmembrane helix</keyword>
<gene>
    <name evidence="2" type="ORF">DSPE1174_LOCUS23456</name>
</gene>
<dbReference type="EMBL" id="HBGS01045398">
    <property type="protein sequence ID" value="CAD9457813.1"/>
    <property type="molecule type" value="Transcribed_RNA"/>
</dbReference>
<feature type="transmembrane region" description="Helical" evidence="1">
    <location>
        <begin position="34"/>
        <end position="52"/>
    </location>
</feature>
<evidence type="ECO:0000313" key="2">
    <source>
        <dbReference type="EMBL" id="CAD9457813.1"/>
    </source>
</evidence>
<keyword evidence="1" id="KW-0472">Membrane</keyword>